<comment type="similarity">
    <text evidence="2">Belongs to the YkuD family.</text>
</comment>
<dbReference type="GO" id="GO:0071972">
    <property type="term" value="F:peptidoglycan L,D-transpeptidase activity"/>
    <property type="evidence" value="ECO:0007669"/>
    <property type="project" value="TreeGrafter"/>
</dbReference>
<dbReference type="GO" id="GO:0071555">
    <property type="term" value="P:cell wall organization"/>
    <property type="evidence" value="ECO:0007669"/>
    <property type="project" value="UniProtKB-UniRule"/>
</dbReference>
<protein>
    <submittedName>
        <fullName evidence="11">L,D-transpeptidase catalytic domain</fullName>
    </submittedName>
</protein>
<evidence type="ECO:0000256" key="9">
    <source>
        <dbReference type="PROSITE-ProRule" id="PRU01373"/>
    </source>
</evidence>
<feature type="domain" description="L,D-TPase catalytic" evidence="10">
    <location>
        <begin position="12"/>
        <end position="168"/>
    </location>
</feature>
<dbReference type="SUPFAM" id="SSF141523">
    <property type="entry name" value="L,D-transpeptidase catalytic domain-like"/>
    <property type="match status" value="1"/>
</dbReference>
<dbReference type="AlphaFoldDB" id="A0A1H9Z0E0"/>
<evidence type="ECO:0000259" key="10">
    <source>
        <dbReference type="PROSITE" id="PS52029"/>
    </source>
</evidence>
<accession>A0A1H9Z0E0</accession>
<dbReference type="GO" id="GO:0005576">
    <property type="term" value="C:extracellular region"/>
    <property type="evidence" value="ECO:0007669"/>
    <property type="project" value="TreeGrafter"/>
</dbReference>
<dbReference type="EMBL" id="FOHZ01000001">
    <property type="protein sequence ID" value="SES74918.1"/>
    <property type="molecule type" value="Genomic_DNA"/>
</dbReference>
<evidence type="ECO:0000256" key="5">
    <source>
        <dbReference type="ARBA" id="ARBA00022801"/>
    </source>
</evidence>
<keyword evidence="6 9" id="KW-0133">Cell shape</keyword>
<dbReference type="GO" id="GO:0008360">
    <property type="term" value="P:regulation of cell shape"/>
    <property type="evidence" value="ECO:0007669"/>
    <property type="project" value="UniProtKB-UniRule"/>
</dbReference>
<dbReference type="GO" id="GO:0018104">
    <property type="term" value="P:peptidoglycan-protein cross-linking"/>
    <property type="evidence" value="ECO:0007669"/>
    <property type="project" value="TreeGrafter"/>
</dbReference>
<evidence type="ECO:0000256" key="2">
    <source>
        <dbReference type="ARBA" id="ARBA00005992"/>
    </source>
</evidence>
<dbReference type="InterPro" id="IPR005490">
    <property type="entry name" value="LD_TPept_cat_dom"/>
</dbReference>
<dbReference type="Pfam" id="PF03734">
    <property type="entry name" value="YkuD"/>
    <property type="match status" value="1"/>
</dbReference>
<evidence type="ECO:0000256" key="6">
    <source>
        <dbReference type="ARBA" id="ARBA00022960"/>
    </source>
</evidence>
<evidence type="ECO:0000256" key="8">
    <source>
        <dbReference type="ARBA" id="ARBA00023316"/>
    </source>
</evidence>
<keyword evidence="12" id="KW-1185">Reference proteome</keyword>
<dbReference type="CDD" id="cd16913">
    <property type="entry name" value="YkuD_like"/>
    <property type="match status" value="1"/>
</dbReference>
<evidence type="ECO:0000313" key="12">
    <source>
        <dbReference type="Proteomes" id="UP000198762"/>
    </source>
</evidence>
<comment type="pathway">
    <text evidence="1 9">Cell wall biogenesis; peptidoglycan biosynthesis.</text>
</comment>
<dbReference type="STRING" id="430453.SAMN04487962_101420"/>
<dbReference type="GO" id="GO:0016757">
    <property type="term" value="F:glycosyltransferase activity"/>
    <property type="evidence" value="ECO:0007669"/>
    <property type="project" value="UniProtKB-KW"/>
</dbReference>
<evidence type="ECO:0000256" key="4">
    <source>
        <dbReference type="ARBA" id="ARBA00022679"/>
    </source>
</evidence>
<dbReference type="PROSITE" id="PS52029">
    <property type="entry name" value="LD_TPASE"/>
    <property type="match status" value="1"/>
</dbReference>
<keyword evidence="8 9" id="KW-0961">Cell wall biogenesis/degradation</keyword>
<dbReference type="InterPro" id="IPR038063">
    <property type="entry name" value="Transpep_catalytic_dom"/>
</dbReference>
<organism evidence="11 12">
    <name type="scientific">Marinobacter segnicrescens</name>
    <dbReference type="NCBI Taxonomy" id="430453"/>
    <lineage>
        <taxon>Bacteria</taxon>
        <taxon>Pseudomonadati</taxon>
        <taxon>Pseudomonadota</taxon>
        <taxon>Gammaproteobacteria</taxon>
        <taxon>Pseudomonadales</taxon>
        <taxon>Marinobacteraceae</taxon>
        <taxon>Marinobacter</taxon>
    </lineage>
</organism>
<sequence length="178" mass="20056">MSISASNPEGEQRVIISLDRQMLDWFGGHGEHLSWPVSTALNGPGEAQDSGCTPRGRHYVRAMVGWGKPEGTVFVARRPTGETWSPELSRHYPQRDWILSRIIWLCGLENGFNRGPGVDSFRRFIYIHGTPDTEPMGKPRSHGCIRMRNRDVIELFDRLVAGTPVIIEPGPRPVNQEQ</sequence>
<keyword evidence="7 9" id="KW-0573">Peptidoglycan synthesis</keyword>
<reference evidence="12" key="1">
    <citation type="submission" date="2016-10" db="EMBL/GenBank/DDBJ databases">
        <authorList>
            <person name="Varghese N."/>
            <person name="Submissions S."/>
        </authorList>
    </citation>
    <scope>NUCLEOTIDE SEQUENCE [LARGE SCALE GENOMIC DNA]</scope>
    <source>
        <strain evidence="12">CGMCC 1.6489</strain>
    </source>
</reference>
<keyword evidence="3" id="KW-0328">Glycosyltransferase</keyword>
<proteinExistence type="inferred from homology"/>
<dbReference type="Proteomes" id="UP000198762">
    <property type="component" value="Unassembled WGS sequence"/>
</dbReference>
<feature type="active site" description="Proton donor/acceptor" evidence="9">
    <location>
        <position position="128"/>
    </location>
</feature>
<dbReference type="Gene3D" id="2.40.440.10">
    <property type="entry name" value="L,D-transpeptidase catalytic domain-like"/>
    <property type="match status" value="1"/>
</dbReference>
<keyword evidence="5" id="KW-0378">Hydrolase</keyword>
<dbReference type="PANTHER" id="PTHR30582:SF24">
    <property type="entry name" value="L,D-TRANSPEPTIDASE ERFK_SRFK-RELATED"/>
    <property type="match status" value="1"/>
</dbReference>
<evidence type="ECO:0000256" key="1">
    <source>
        <dbReference type="ARBA" id="ARBA00004752"/>
    </source>
</evidence>
<evidence type="ECO:0000256" key="7">
    <source>
        <dbReference type="ARBA" id="ARBA00022984"/>
    </source>
</evidence>
<dbReference type="PANTHER" id="PTHR30582">
    <property type="entry name" value="L,D-TRANSPEPTIDASE"/>
    <property type="match status" value="1"/>
</dbReference>
<evidence type="ECO:0000256" key="3">
    <source>
        <dbReference type="ARBA" id="ARBA00022676"/>
    </source>
</evidence>
<feature type="active site" description="Nucleophile" evidence="9">
    <location>
        <position position="144"/>
    </location>
</feature>
<keyword evidence="4" id="KW-0808">Transferase</keyword>
<dbReference type="InterPro" id="IPR050979">
    <property type="entry name" value="LD-transpeptidase"/>
</dbReference>
<dbReference type="UniPathway" id="UPA00219"/>
<name>A0A1H9Z0E0_9GAMM</name>
<gene>
    <name evidence="11" type="ORF">SAMN04487962_101420</name>
</gene>
<evidence type="ECO:0000313" key="11">
    <source>
        <dbReference type="EMBL" id="SES74918.1"/>
    </source>
</evidence>